<sequence length="287" mass="29963">MQYLIYGLISGSILATAAVGFALIRQTEGFLNIAHGQFLLLGGTFGYLAVTSLGLPIWIATVVAALTVGLVGVLAAVLVMHPLKGRGPLTLLFTSVGLSYVIQGLVVGLYGTGVNTFPVSFGDQITLGSVRITWGEIAIIAVAAVSIVSLHLFLTRTPVGTSIRAVSSNPQLAKVRGIRTEETSLTVWFIASSLAGLAGVLLGLMGAVHSEMGWSNILLILAATVLGGLGRIYGVVVAALLLGILMDMSSLVIPTSYRLVVAFGALILVLIVRPQGLFTLQRRKQVA</sequence>
<keyword evidence="4 9" id="KW-0812">Transmembrane</keyword>
<comment type="caution">
    <text evidence="10">The sequence shown here is derived from an EMBL/GenBank/DDBJ whole genome shotgun (WGS) entry which is preliminary data.</text>
</comment>
<dbReference type="InterPro" id="IPR052157">
    <property type="entry name" value="BCAA_transport_permease"/>
</dbReference>
<organism evidence="10 11">
    <name type="scientific">Georgenia halotolerans</name>
    <dbReference type="NCBI Taxonomy" id="3028317"/>
    <lineage>
        <taxon>Bacteria</taxon>
        <taxon>Bacillati</taxon>
        <taxon>Actinomycetota</taxon>
        <taxon>Actinomycetes</taxon>
        <taxon>Micrococcales</taxon>
        <taxon>Bogoriellaceae</taxon>
        <taxon>Georgenia</taxon>
    </lineage>
</organism>
<feature type="transmembrane region" description="Helical" evidence="9">
    <location>
        <begin position="132"/>
        <end position="154"/>
    </location>
</feature>
<gene>
    <name evidence="10" type="ORF">PU560_15975</name>
</gene>
<evidence type="ECO:0000256" key="7">
    <source>
        <dbReference type="ARBA" id="ARBA00023136"/>
    </source>
</evidence>
<protein>
    <submittedName>
        <fullName evidence="10">Branched-chain amino acid ABC transporter permease</fullName>
    </submittedName>
</protein>
<name>A0ABT5U3B4_9MICO</name>
<feature type="transmembrane region" description="Helical" evidence="9">
    <location>
        <begin position="6"/>
        <end position="24"/>
    </location>
</feature>
<dbReference type="InterPro" id="IPR001851">
    <property type="entry name" value="ABC_transp_permease"/>
</dbReference>
<keyword evidence="7 9" id="KW-0472">Membrane</keyword>
<keyword evidence="5" id="KW-0029">Amino-acid transport</keyword>
<evidence type="ECO:0000313" key="11">
    <source>
        <dbReference type="Proteomes" id="UP001165561"/>
    </source>
</evidence>
<keyword evidence="6 9" id="KW-1133">Transmembrane helix</keyword>
<keyword evidence="3" id="KW-1003">Cell membrane</keyword>
<evidence type="ECO:0000256" key="3">
    <source>
        <dbReference type="ARBA" id="ARBA00022475"/>
    </source>
</evidence>
<reference evidence="10" key="1">
    <citation type="submission" date="2023-02" db="EMBL/GenBank/DDBJ databases">
        <title>Georgenia sp.10Sc9-8, isolated from a soil sample collected from the Taklamakan desert.</title>
        <authorList>
            <person name="Liu S."/>
        </authorList>
    </citation>
    <scope>NUCLEOTIDE SEQUENCE</scope>
    <source>
        <strain evidence="10">10Sc9-8</strain>
    </source>
</reference>
<evidence type="ECO:0000256" key="4">
    <source>
        <dbReference type="ARBA" id="ARBA00022692"/>
    </source>
</evidence>
<evidence type="ECO:0000256" key="9">
    <source>
        <dbReference type="SAM" id="Phobius"/>
    </source>
</evidence>
<feature type="transmembrane region" description="Helical" evidence="9">
    <location>
        <begin position="91"/>
        <end position="112"/>
    </location>
</feature>
<keyword evidence="11" id="KW-1185">Reference proteome</keyword>
<dbReference type="EMBL" id="JARACI010001175">
    <property type="protein sequence ID" value="MDD9207954.1"/>
    <property type="molecule type" value="Genomic_DNA"/>
</dbReference>
<feature type="transmembrane region" description="Helical" evidence="9">
    <location>
        <begin position="257"/>
        <end position="276"/>
    </location>
</feature>
<feature type="transmembrane region" description="Helical" evidence="9">
    <location>
        <begin position="185"/>
        <end position="205"/>
    </location>
</feature>
<accession>A0ABT5U3B4</accession>
<dbReference type="Proteomes" id="UP001165561">
    <property type="component" value="Unassembled WGS sequence"/>
</dbReference>
<proteinExistence type="inferred from homology"/>
<comment type="subcellular location">
    <subcellularLocation>
        <location evidence="1">Cell membrane</location>
        <topology evidence="1">Multi-pass membrane protein</topology>
    </subcellularLocation>
</comment>
<comment type="similarity">
    <text evidence="8">Belongs to the binding-protein-dependent transport system permease family. LivHM subfamily.</text>
</comment>
<evidence type="ECO:0000256" key="5">
    <source>
        <dbReference type="ARBA" id="ARBA00022970"/>
    </source>
</evidence>
<keyword evidence="2" id="KW-0813">Transport</keyword>
<evidence type="ECO:0000313" key="10">
    <source>
        <dbReference type="EMBL" id="MDD9207954.1"/>
    </source>
</evidence>
<dbReference type="CDD" id="cd06582">
    <property type="entry name" value="TM_PBP1_LivH_like"/>
    <property type="match status" value="1"/>
</dbReference>
<evidence type="ECO:0000256" key="6">
    <source>
        <dbReference type="ARBA" id="ARBA00022989"/>
    </source>
</evidence>
<feature type="transmembrane region" description="Helical" evidence="9">
    <location>
        <begin position="217"/>
        <end position="245"/>
    </location>
</feature>
<dbReference type="Pfam" id="PF02653">
    <property type="entry name" value="BPD_transp_2"/>
    <property type="match status" value="1"/>
</dbReference>
<feature type="transmembrane region" description="Helical" evidence="9">
    <location>
        <begin position="56"/>
        <end position="79"/>
    </location>
</feature>
<dbReference type="PANTHER" id="PTHR11795">
    <property type="entry name" value="BRANCHED-CHAIN AMINO ACID TRANSPORT SYSTEM PERMEASE PROTEIN LIVH"/>
    <property type="match status" value="1"/>
</dbReference>
<evidence type="ECO:0000256" key="2">
    <source>
        <dbReference type="ARBA" id="ARBA00022448"/>
    </source>
</evidence>
<dbReference type="PANTHER" id="PTHR11795:SF445">
    <property type="entry name" value="AMINO ACID ABC TRANSPORTER PERMEASE PROTEIN"/>
    <property type="match status" value="1"/>
</dbReference>
<evidence type="ECO:0000256" key="1">
    <source>
        <dbReference type="ARBA" id="ARBA00004651"/>
    </source>
</evidence>
<feature type="transmembrane region" description="Helical" evidence="9">
    <location>
        <begin position="31"/>
        <end position="50"/>
    </location>
</feature>
<evidence type="ECO:0000256" key="8">
    <source>
        <dbReference type="ARBA" id="ARBA00037998"/>
    </source>
</evidence>